<sequence length="101" mass="10344">MNWTYKHTNTISTTRSPTGSIASGIDGWNAYGVELRWKSTDLNSAPVTAFVSLTTAVVTPTTITTTQVSEEESPGFSPGAKAGTGVGVGLGAILTILGIGV</sequence>
<keyword evidence="2" id="KW-1185">Reference proteome</keyword>
<gene>
    <name evidence="1" type="ORF">N7537_006917</name>
</gene>
<comment type="caution">
    <text evidence="1">The sequence shown here is derived from an EMBL/GenBank/DDBJ whole genome shotgun (WGS) entry which is preliminary data.</text>
</comment>
<dbReference type="Proteomes" id="UP001213799">
    <property type="component" value="Unassembled WGS sequence"/>
</dbReference>
<accession>A0AAD6E8V9</accession>
<name>A0AAD6E8V9_9EURO</name>
<reference evidence="1" key="2">
    <citation type="submission" date="2023-01" db="EMBL/GenBank/DDBJ databases">
        <authorList>
            <person name="Petersen C."/>
        </authorList>
    </citation>
    <scope>NUCLEOTIDE SEQUENCE</scope>
    <source>
        <strain evidence="1">IBT 12815</strain>
    </source>
</reference>
<organism evidence="1 2">
    <name type="scientific">Penicillium hordei</name>
    <dbReference type="NCBI Taxonomy" id="40994"/>
    <lineage>
        <taxon>Eukaryota</taxon>
        <taxon>Fungi</taxon>
        <taxon>Dikarya</taxon>
        <taxon>Ascomycota</taxon>
        <taxon>Pezizomycotina</taxon>
        <taxon>Eurotiomycetes</taxon>
        <taxon>Eurotiomycetidae</taxon>
        <taxon>Eurotiales</taxon>
        <taxon>Aspergillaceae</taxon>
        <taxon>Penicillium</taxon>
    </lineage>
</organism>
<protein>
    <submittedName>
        <fullName evidence="1">Uncharacterized protein</fullName>
    </submittedName>
</protein>
<dbReference type="EMBL" id="JAQJAE010000003">
    <property type="protein sequence ID" value="KAJ5603961.1"/>
    <property type="molecule type" value="Genomic_DNA"/>
</dbReference>
<reference evidence="1" key="1">
    <citation type="journal article" date="2023" name="IMA Fungus">
        <title>Comparative genomic study of the Penicillium genus elucidates a diverse pangenome and 15 lateral gene transfer events.</title>
        <authorList>
            <person name="Petersen C."/>
            <person name="Sorensen T."/>
            <person name="Nielsen M.R."/>
            <person name="Sondergaard T.E."/>
            <person name="Sorensen J.L."/>
            <person name="Fitzpatrick D.A."/>
            <person name="Frisvad J.C."/>
            <person name="Nielsen K.L."/>
        </authorList>
    </citation>
    <scope>NUCLEOTIDE SEQUENCE</scope>
    <source>
        <strain evidence="1">IBT 12815</strain>
    </source>
</reference>
<proteinExistence type="predicted"/>
<evidence type="ECO:0000313" key="2">
    <source>
        <dbReference type="Proteomes" id="UP001213799"/>
    </source>
</evidence>
<evidence type="ECO:0000313" key="1">
    <source>
        <dbReference type="EMBL" id="KAJ5603961.1"/>
    </source>
</evidence>
<dbReference type="AlphaFoldDB" id="A0AAD6E8V9"/>
<dbReference type="GeneID" id="81588216"/>
<dbReference type="RefSeq" id="XP_056753759.1">
    <property type="nucleotide sequence ID" value="XM_056897974.1"/>
</dbReference>